<dbReference type="PANTHER" id="PTHR35011">
    <property type="entry name" value="2,3-DIKETO-L-GULONATE TRAP TRANSPORTER SMALL PERMEASE PROTEIN YIAM"/>
    <property type="match status" value="1"/>
</dbReference>
<organism evidence="11 12">
    <name type="scientific">Manganibacter manganicus</name>
    <dbReference type="NCBI Taxonomy" id="1873176"/>
    <lineage>
        <taxon>Bacteria</taxon>
        <taxon>Pseudomonadati</taxon>
        <taxon>Pseudomonadota</taxon>
        <taxon>Alphaproteobacteria</taxon>
        <taxon>Hyphomicrobiales</taxon>
        <taxon>Phyllobacteriaceae</taxon>
        <taxon>Manganibacter</taxon>
    </lineage>
</organism>
<evidence type="ECO:0000313" key="11">
    <source>
        <dbReference type="EMBL" id="OQM74246.1"/>
    </source>
</evidence>
<dbReference type="Pfam" id="PF04290">
    <property type="entry name" value="DctQ"/>
    <property type="match status" value="1"/>
</dbReference>
<dbReference type="EMBL" id="MDET01000034">
    <property type="protein sequence ID" value="OQM74246.1"/>
    <property type="molecule type" value="Genomic_DNA"/>
</dbReference>
<comment type="caution">
    <text evidence="11">The sequence shown here is derived from an EMBL/GenBank/DDBJ whole genome shotgun (WGS) entry which is preliminary data.</text>
</comment>
<keyword evidence="7 9" id="KW-0472">Membrane</keyword>
<keyword evidence="2 9" id="KW-0813">Transport</keyword>
<feature type="transmembrane region" description="Helical" evidence="9">
    <location>
        <begin position="132"/>
        <end position="156"/>
    </location>
</feature>
<feature type="transmembrane region" description="Helical" evidence="9">
    <location>
        <begin position="12"/>
        <end position="38"/>
    </location>
</feature>
<dbReference type="AlphaFoldDB" id="A0A1V8RM74"/>
<evidence type="ECO:0000256" key="6">
    <source>
        <dbReference type="ARBA" id="ARBA00022989"/>
    </source>
</evidence>
<evidence type="ECO:0000256" key="3">
    <source>
        <dbReference type="ARBA" id="ARBA00022475"/>
    </source>
</evidence>
<keyword evidence="4 9" id="KW-0997">Cell inner membrane</keyword>
<proteinExistence type="inferred from homology"/>
<sequence length="175" mass="19626">MDGFIRTVRLVSTLCGFAAAGLITAAVVVVCQMVFVRFVLGWATIWQTDFTTYAMVAATFIGSPYVLLTRGHVNVDILPHYLGETAKFRLALFSAVMSLGFSLAMTWLAWHYWAESWNGNWVSDTVWRVRLWIPFIAMPVGFTILTLQYVVDLYCLATGRERPFASAAEQHGEMA</sequence>
<reference evidence="11 12" key="1">
    <citation type="journal article" date="2016" name="Int. J. Syst. Evol. Microbiol.">
        <title>Pseudaminobacter manganicus sp. nov., isolated from sludge of a manganese mine.</title>
        <authorList>
            <person name="Li J."/>
            <person name="Huang J."/>
            <person name="Liao S."/>
            <person name="Wang G."/>
        </authorList>
    </citation>
    <scope>NUCLEOTIDE SEQUENCE [LARGE SCALE GENOMIC DNA]</scope>
    <source>
        <strain evidence="11 12">JH-7</strain>
    </source>
</reference>
<dbReference type="STRING" id="1873176.BFN67_05195"/>
<dbReference type="Proteomes" id="UP000191905">
    <property type="component" value="Unassembled WGS sequence"/>
</dbReference>
<evidence type="ECO:0000313" key="12">
    <source>
        <dbReference type="Proteomes" id="UP000191905"/>
    </source>
</evidence>
<dbReference type="InterPro" id="IPR055348">
    <property type="entry name" value="DctQ"/>
</dbReference>
<keyword evidence="5 9" id="KW-0812">Transmembrane</keyword>
<dbReference type="GO" id="GO:0022857">
    <property type="term" value="F:transmembrane transporter activity"/>
    <property type="evidence" value="ECO:0007669"/>
    <property type="project" value="UniProtKB-UniRule"/>
</dbReference>
<evidence type="ECO:0000256" key="5">
    <source>
        <dbReference type="ARBA" id="ARBA00022692"/>
    </source>
</evidence>
<dbReference type="OrthoDB" id="7159137at2"/>
<keyword evidence="3" id="KW-1003">Cell membrane</keyword>
<name>A0A1V8RM74_9HYPH</name>
<comment type="similarity">
    <text evidence="8 9">Belongs to the TRAP transporter small permease family.</text>
</comment>
<protein>
    <recommendedName>
        <fullName evidence="9">TRAP transporter small permease protein</fullName>
    </recommendedName>
</protein>
<accession>A0A1V8RM74</accession>
<gene>
    <name evidence="11" type="ORF">BFN67_05195</name>
</gene>
<evidence type="ECO:0000256" key="7">
    <source>
        <dbReference type="ARBA" id="ARBA00023136"/>
    </source>
</evidence>
<evidence type="ECO:0000256" key="2">
    <source>
        <dbReference type="ARBA" id="ARBA00022448"/>
    </source>
</evidence>
<feature type="domain" description="Tripartite ATP-independent periplasmic transporters DctQ component" evidence="10">
    <location>
        <begin position="27"/>
        <end position="157"/>
    </location>
</feature>
<feature type="transmembrane region" description="Helical" evidence="9">
    <location>
        <begin position="50"/>
        <end position="69"/>
    </location>
</feature>
<evidence type="ECO:0000259" key="10">
    <source>
        <dbReference type="Pfam" id="PF04290"/>
    </source>
</evidence>
<dbReference type="InterPro" id="IPR007387">
    <property type="entry name" value="TRAP_DctQ"/>
</dbReference>
<dbReference type="PANTHER" id="PTHR35011:SF10">
    <property type="entry name" value="TRAP TRANSPORTER SMALL PERMEASE PROTEIN"/>
    <property type="match status" value="1"/>
</dbReference>
<dbReference type="GO" id="GO:0005886">
    <property type="term" value="C:plasma membrane"/>
    <property type="evidence" value="ECO:0007669"/>
    <property type="project" value="UniProtKB-SubCell"/>
</dbReference>
<evidence type="ECO:0000256" key="8">
    <source>
        <dbReference type="ARBA" id="ARBA00038436"/>
    </source>
</evidence>
<feature type="transmembrane region" description="Helical" evidence="9">
    <location>
        <begin position="90"/>
        <end position="112"/>
    </location>
</feature>
<evidence type="ECO:0000256" key="4">
    <source>
        <dbReference type="ARBA" id="ARBA00022519"/>
    </source>
</evidence>
<evidence type="ECO:0000256" key="1">
    <source>
        <dbReference type="ARBA" id="ARBA00004429"/>
    </source>
</evidence>
<comment type="function">
    <text evidence="9">Part of the tripartite ATP-independent periplasmic (TRAP) transport system.</text>
</comment>
<comment type="subunit">
    <text evidence="9">The complex comprises the extracytoplasmic solute receptor protein and the two transmembrane proteins.</text>
</comment>
<dbReference type="RefSeq" id="WP_080920994.1">
    <property type="nucleotide sequence ID" value="NZ_MDET01000034.1"/>
</dbReference>
<evidence type="ECO:0000256" key="9">
    <source>
        <dbReference type="RuleBase" id="RU369079"/>
    </source>
</evidence>
<dbReference type="GO" id="GO:0015740">
    <property type="term" value="P:C4-dicarboxylate transport"/>
    <property type="evidence" value="ECO:0007669"/>
    <property type="project" value="TreeGrafter"/>
</dbReference>
<keyword evidence="12" id="KW-1185">Reference proteome</keyword>
<keyword evidence="6 9" id="KW-1133">Transmembrane helix</keyword>
<comment type="subcellular location">
    <subcellularLocation>
        <location evidence="1 9">Cell inner membrane</location>
        <topology evidence="1 9">Multi-pass membrane protein</topology>
    </subcellularLocation>
</comment>